<sequence length="67" mass="6833">MLSKIVAECARIDTGPMLADAVFLSAGGSLCIGPHSPQPSTSGAAAPTLSQDERGWGAAREKDPCSF</sequence>
<feature type="compositionally biased region" description="Basic and acidic residues" evidence="1">
    <location>
        <begin position="51"/>
        <end position="67"/>
    </location>
</feature>
<accession>A0A1Y1VYF5</accession>
<dbReference type="AlphaFoldDB" id="A0A1Y1VYF5"/>
<proteinExistence type="predicted"/>
<dbReference type="Proteomes" id="UP000193922">
    <property type="component" value="Unassembled WGS sequence"/>
</dbReference>
<dbReference type="EMBL" id="MCFD01000016">
    <property type="protein sequence ID" value="ORX66287.1"/>
    <property type="molecule type" value="Genomic_DNA"/>
</dbReference>
<organism evidence="2 3">
    <name type="scientific">Linderina pennispora</name>
    <dbReference type="NCBI Taxonomy" id="61395"/>
    <lineage>
        <taxon>Eukaryota</taxon>
        <taxon>Fungi</taxon>
        <taxon>Fungi incertae sedis</taxon>
        <taxon>Zoopagomycota</taxon>
        <taxon>Kickxellomycotina</taxon>
        <taxon>Kickxellomycetes</taxon>
        <taxon>Kickxellales</taxon>
        <taxon>Kickxellaceae</taxon>
        <taxon>Linderina</taxon>
    </lineage>
</organism>
<keyword evidence="3" id="KW-1185">Reference proteome</keyword>
<dbReference type="RefSeq" id="XP_040740297.1">
    <property type="nucleotide sequence ID" value="XM_040888618.1"/>
</dbReference>
<gene>
    <name evidence="2" type="ORF">DL89DRAFT_270222</name>
</gene>
<evidence type="ECO:0000256" key="1">
    <source>
        <dbReference type="SAM" id="MobiDB-lite"/>
    </source>
</evidence>
<reference evidence="2 3" key="1">
    <citation type="submission" date="2016-07" db="EMBL/GenBank/DDBJ databases">
        <title>Pervasive Adenine N6-methylation of Active Genes in Fungi.</title>
        <authorList>
            <consortium name="DOE Joint Genome Institute"/>
            <person name="Mondo S.J."/>
            <person name="Dannebaum R.O."/>
            <person name="Kuo R.C."/>
            <person name="Labutti K."/>
            <person name="Haridas S."/>
            <person name="Kuo A."/>
            <person name="Salamov A."/>
            <person name="Ahrendt S.R."/>
            <person name="Lipzen A."/>
            <person name="Sullivan W."/>
            <person name="Andreopoulos W.B."/>
            <person name="Clum A."/>
            <person name="Lindquist E."/>
            <person name="Daum C."/>
            <person name="Ramamoorthy G.K."/>
            <person name="Gryganskyi A."/>
            <person name="Culley D."/>
            <person name="Magnuson J.K."/>
            <person name="James T.Y."/>
            <person name="O'Malley M.A."/>
            <person name="Stajich J.E."/>
            <person name="Spatafora J.W."/>
            <person name="Visel A."/>
            <person name="Grigoriev I.V."/>
        </authorList>
    </citation>
    <scope>NUCLEOTIDE SEQUENCE [LARGE SCALE GENOMIC DNA]</scope>
    <source>
        <strain evidence="2 3">ATCC 12442</strain>
    </source>
</reference>
<evidence type="ECO:0000313" key="2">
    <source>
        <dbReference type="EMBL" id="ORX66287.1"/>
    </source>
</evidence>
<comment type="caution">
    <text evidence="2">The sequence shown here is derived from an EMBL/GenBank/DDBJ whole genome shotgun (WGS) entry which is preliminary data.</text>
</comment>
<dbReference type="GeneID" id="63805266"/>
<name>A0A1Y1VYF5_9FUNG</name>
<protein>
    <submittedName>
        <fullName evidence="2">Uncharacterized protein</fullName>
    </submittedName>
</protein>
<feature type="region of interest" description="Disordered" evidence="1">
    <location>
        <begin position="35"/>
        <end position="67"/>
    </location>
</feature>
<evidence type="ECO:0000313" key="3">
    <source>
        <dbReference type="Proteomes" id="UP000193922"/>
    </source>
</evidence>